<keyword evidence="6" id="KW-0807">Transducer</keyword>
<evidence type="ECO:0000313" key="7">
    <source>
        <dbReference type="EMBL" id="BES96751.1"/>
    </source>
</evidence>
<reference evidence="7 8" key="1">
    <citation type="submission" date="2023-09" db="EMBL/GenBank/DDBJ databases">
        <title>Nesidiocoris tenuis whole genome shotgun sequence.</title>
        <authorList>
            <person name="Shibata T."/>
            <person name="Shimoda M."/>
            <person name="Kobayashi T."/>
            <person name="Uehara T."/>
        </authorList>
    </citation>
    <scope>NUCLEOTIDE SEQUENCE [LARGE SCALE GENOMIC DNA]</scope>
    <source>
        <strain evidence="7 8">Japan</strain>
    </source>
</reference>
<comment type="function">
    <text evidence="6">Gustatory receptor which mediates acceptance or avoidance behavior, depending on its substrates.</text>
</comment>
<feature type="transmembrane region" description="Helical" evidence="6">
    <location>
        <begin position="113"/>
        <end position="136"/>
    </location>
</feature>
<feature type="transmembrane region" description="Helical" evidence="6">
    <location>
        <begin position="241"/>
        <end position="262"/>
    </location>
</feature>
<organism evidence="7 8">
    <name type="scientific">Nesidiocoris tenuis</name>
    <dbReference type="NCBI Taxonomy" id="355587"/>
    <lineage>
        <taxon>Eukaryota</taxon>
        <taxon>Metazoa</taxon>
        <taxon>Ecdysozoa</taxon>
        <taxon>Arthropoda</taxon>
        <taxon>Hexapoda</taxon>
        <taxon>Insecta</taxon>
        <taxon>Pterygota</taxon>
        <taxon>Neoptera</taxon>
        <taxon>Paraneoptera</taxon>
        <taxon>Hemiptera</taxon>
        <taxon>Heteroptera</taxon>
        <taxon>Panheteroptera</taxon>
        <taxon>Cimicomorpha</taxon>
        <taxon>Miridae</taxon>
        <taxon>Dicyphina</taxon>
        <taxon>Nesidiocoris</taxon>
    </lineage>
</organism>
<evidence type="ECO:0000256" key="6">
    <source>
        <dbReference type="RuleBase" id="RU363108"/>
    </source>
</evidence>
<evidence type="ECO:0000313" key="8">
    <source>
        <dbReference type="Proteomes" id="UP001307889"/>
    </source>
</evidence>
<dbReference type="Pfam" id="PF08395">
    <property type="entry name" value="7tm_7"/>
    <property type="match status" value="1"/>
</dbReference>
<feature type="transmembrane region" description="Helical" evidence="6">
    <location>
        <begin position="34"/>
        <end position="53"/>
    </location>
</feature>
<evidence type="ECO:0000256" key="2">
    <source>
        <dbReference type="ARBA" id="ARBA00022475"/>
    </source>
</evidence>
<feature type="transmembrane region" description="Helical" evidence="6">
    <location>
        <begin position="148"/>
        <end position="171"/>
    </location>
</feature>
<keyword evidence="3 6" id="KW-0812">Transmembrane</keyword>
<comment type="caution">
    <text evidence="6">Lacks conserved residue(s) required for the propagation of feature annotation.</text>
</comment>
<proteinExistence type="inferred from homology"/>
<accession>A0ABN7B0R8</accession>
<dbReference type="Proteomes" id="UP001307889">
    <property type="component" value="Chromosome 7"/>
</dbReference>
<sequence length="306" mass="34267">MSLFSPPVTNTLEFLSIFGAVPFQWNKGKLVLRLRYSLALISLTILLLVECFYENYAHSNRIYFGLQLFISLFAIFMPATSLAIFVRTKVQLETSLNSLVKLHFALGLEPIRVGLLAEIMFAILTVLTGLCSVWVLHYGSVIFKISNAVAWSGFILYRVTLSMIFCFFVRIPGQCLDAMSLLLQRTQKSQIPIEKLVNVYNKLVDDCDDLNSSFEVQLLLNLAYSLSQVILNLYTMDASNLLSFLAGVGSALMASLLTWYLFVCSESVVSKAKLFNKILSNVALKSNGRSENNIRTSSGDLFGLWN</sequence>
<feature type="transmembrane region" description="Helical" evidence="6">
    <location>
        <begin position="65"/>
        <end position="86"/>
    </location>
</feature>
<dbReference type="InterPro" id="IPR013604">
    <property type="entry name" value="7TM_chemorcpt"/>
</dbReference>
<evidence type="ECO:0000256" key="5">
    <source>
        <dbReference type="ARBA" id="ARBA00023136"/>
    </source>
</evidence>
<evidence type="ECO:0000256" key="1">
    <source>
        <dbReference type="ARBA" id="ARBA00004651"/>
    </source>
</evidence>
<protein>
    <recommendedName>
        <fullName evidence="6">Gustatory receptor</fullName>
    </recommendedName>
</protein>
<keyword evidence="5 6" id="KW-0472">Membrane</keyword>
<keyword evidence="6" id="KW-0675">Receptor</keyword>
<keyword evidence="8" id="KW-1185">Reference proteome</keyword>
<dbReference type="EMBL" id="AP028915">
    <property type="protein sequence ID" value="BES96751.1"/>
    <property type="molecule type" value="Genomic_DNA"/>
</dbReference>
<name>A0ABN7B0R8_9HEMI</name>
<keyword evidence="2 6" id="KW-1003">Cell membrane</keyword>
<comment type="subcellular location">
    <subcellularLocation>
        <location evidence="1 6">Cell membrane</location>
        <topology evidence="1 6">Multi-pass membrane protein</topology>
    </subcellularLocation>
</comment>
<evidence type="ECO:0000256" key="3">
    <source>
        <dbReference type="ARBA" id="ARBA00022692"/>
    </source>
</evidence>
<gene>
    <name evidence="7" type="ORF">NTJ_09564</name>
</gene>
<keyword evidence="4 6" id="KW-1133">Transmembrane helix</keyword>
<evidence type="ECO:0000256" key="4">
    <source>
        <dbReference type="ARBA" id="ARBA00022989"/>
    </source>
</evidence>
<comment type="similarity">
    <text evidence="6">Belongs to the insect chemoreceptor superfamily. Gustatory receptor (GR) family.</text>
</comment>